<comment type="caution">
    <text evidence="3">The sequence shown here is derived from an EMBL/GenBank/DDBJ whole genome shotgun (WGS) entry which is preliminary data.</text>
</comment>
<keyword evidence="2" id="KW-0472">Membrane</keyword>
<feature type="transmembrane region" description="Helical" evidence="2">
    <location>
        <begin position="293"/>
        <end position="314"/>
    </location>
</feature>
<feature type="compositionally biased region" description="Low complexity" evidence="1">
    <location>
        <begin position="15"/>
        <end position="34"/>
    </location>
</feature>
<evidence type="ECO:0008006" key="5">
    <source>
        <dbReference type="Google" id="ProtNLM"/>
    </source>
</evidence>
<feature type="transmembrane region" description="Helical" evidence="2">
    <location>
        <begin position="465"/>
        <end position="486"/>
    </location>
</feature>
<protein>
    <recommendedName>
        <fullName evidence="5">Transmembrane protein</fullName>
    </recommendedName>
</protein>
<sequence length="534" mass="59197">MDSYPPWEDSVPDEAAGFPSGSDASASPPASVAGVQQEPAPVEEPDLGEDELLLRLAQVTQFLVSFRVTRPEVVRATQARHALRRFGRVLREGHGGPNLYQYSEARQHIAEFWSHSWHGNAWSKVLLLLVMYHGLPALLAGTVAFATARVCIQPGQGPLPLENSLAWSTLAGVSSSGLCLGLWQSRKRVFVDRICIHQTDSRLKMEGMLNLAALLKRSQSMLVCWDPSYVLRMWCSVELAAFLKSHPEGPLVIRPTSWGACVIVAFLSLATLLVGPEILTNNLVREEGAWRDLVASFVFTASVIVFMCFTSAVARAHFRAAATVQDQLRTFSFENDTLCHCCTVHHVDKHGQKLLCDKQTISGCLEHWFGSVADFDVVVQKQVSASFGSRVSLNCLLPYSWLTATTIPMLWFGIHLGIDFRFRYSDSWMAFYNWFYCVGWWLGVIPLLVALWLRVMRRCKRRRAGACQEVMLNVACSCLFGLMVLTARGIETLVVTSVPTYGVLVCTIFSLTAAALALGDCGRLFSRKSPQTAS</sequence>
<feature type="transmembrane region" description="Helical" evidence="2">
    <location>
        <begin position="251"/>
        <end position="273"/>
    </location>
</feature>
<name>A0A812KMV4_9DINO</name>
<gene>
    <name evidence="3" type="ORF">SNAT2548_LOCUS9283</name>
</gene>
<evidence type="ECO:0000313" key="4">
    <source>
        <dbReference type="Proteomes" id="UP000604046"/>
    </source>
</evidence>
<feature type="transmembrane region" description="Helical" evidence="2">
    <location>
        <begin position="498"/>
        <end position="518"/>
    </location>
</feature>
<feature type="region of interest" description="Disordered" evidence="1">
    <location>
        <begin position="1"/>
        <end position="43"/>
    </location>
</feature>
<feature type="transmembrane region" description="Helical" evidence="2">
    <location>
        <begin position="430"/>
        <end position="453"/>
    </location>
</feature>
<feature type="transmembrane region" description="Helical" evidence="2">
    <location>
        <begin position="165"/>
        <end position="183"/>
    </location>
</feature>
<reference evidence="3" key="1">
    <citation type="submission" date="2021-02" db="EMBL/GenBank/DDBJ databases">
        <authorList>
            <person name="Dougan E. K."/>
            <person name="Rhodes N."/>
            <person name="Thang M."/>
            <person name="Chan C."/>
        </authorList>
    </citation>
    <scope>NUCLEOTIDE SEQUENCE</scope>
</reference>
<dbReference type="EMBL" id="CAJNDS010000713">
    <property type="protein sequence ID" value="CAE7229820.1"/>
    <property type="molecule type" value="Genomic_DNA"/>
</dbReference>
<dbReference type="AlphaFoldDB" id="A0A812KMV4"/>
<keyword evidence="4" id="KW-1185">Reference proteome</keyword>
<evidence type="ECO:0000313" key="3">
    <source>
        <dbReference type="EMBL" id="CAE7229820.1"/>
    </source>
</evidence>
<keyword evidence="2" id="KW-1133">Transmembrane helix</keyword>
<proteinExistence type="predicted"/>
<feature type="transmembrane region" description="Helical" evidence="2">
    <location>
        <begin position="125"/>
        <end position="145"/>
    </location>
</feature>
<dbReference type="OrthoDB" id="431561at2759"/>
<keyword evidence="2" id="KW-0812">Transmembrane</keyword>
<accession>A0A812KMV4</accession>
<feature type="transmembrane region" description="Helical" evidence="2">
    <location>
        <begin position="396"/>
        <end position="418"/>
    </location>
</feature>
<dbReference type="Proteomes" id="UP000604046">
    <property type="component" value="Unassembled WGS sequence"/>
</dbReference>
<evidence type="ECO:0000256" key="2">
    <source>
        <dbReference type="SAM" id="Phobius"/>
    </source>
</evidence>
<organism evidence="3 4">
    <name type="scientific">Symbiodinium natans</name>
    <dbReference type="NCBI Taxonomy" id="878477"/>
    <lineage>
        <taxon>Eukaryota</taxon>
        <taxon>Sar</taxon>
        <taxon>Alveolata</taxon>
        <taxon>Dinophyceae</taxon>
        <taxon>Suessiales</taxon>
        <taxon>Symbiodiniaceae</taxon>
        <taxon>Symbiodinium</taxon>
    </lineage>
</organism>
<evidence type="ECO:0000256" key="1">
    <source>
        <dbReference type="SAM" id="MobiDB-lite"/>
    </source>
</evidence>